<dbReference type="PANTHER" id="PTHR42535">
    <property type="entry name" value="OOKINETE PROTEIN, PUTATIVE-RELATED"/>
    <property type="match status" value="1"/>
</dbReference>
<dbReference type="EMBL" id="SMYO01000009">
    <property type="protein sequence ID" value="TDK59485.1"/>
    <property type="molecule type" value="Genomic_DNA"/>
</dbReference>
<evidence type="ECO:0000313" key="5">
    <source>
        <dbReference type="Proteomes" id="UP000295132"/>
    </source>
</evidence>
<feature type="compositionally biased region" description="Polar residues" evidence="1">
    <location>
        <begin position="1361"/>
        <end position="1371"/>
    </location>
</feature>
<dbReference type="PROSITE" id="PS50093">
    <property type="entry name" value="PKD"/>
    <property type="match status" value="4"/>
</dbReference>
<dbReference type="InterPro" id="IPR000421">
    <property type="entry name" value="FA58C"/>
</dbReference>
<feature type="domain" description="PKD" evidence="3">
    <location>
        <begin position="509"/>
        <end position="593"/>
    </location>
</feature>
<gene>
    <name evidence="4" type="ORF">E2K98_19895</name>
</gene>
<dbReference type="SUPFAM" id="SSF49785">
    <property type="entry name" value="Galactose-binding domain-like"/>
    <property type="match status" value="1"/>
</dbReference>
<dbReference type="PANTHER" id="PTHR42535:SF2">
    <property type="entry name" value="CHROMOSOME UNDETERMINED SCAFFOLD_146, WHOLE GENOME SHOTGUN SEQUENCE"/>
    <property type="match status" value="1"/>
</dbReference>
<feature type="domain" description="PKD" evidence="3">
    <location>
        <begin position="897"/>
        <end position="958"/>
    </location>
</feature>
<dbReference type="InterPro" id="IPR035986">
    <property type="entry name" value="PKD_dom_sf"/>
</dbReference>
<comment type="caution">
    <text evidence="4">The sequence shown here is derived from an EMBL/GenBank/DDBJ whole genome shotgun (WGS) entry which is preliminary data.</text>
</comment>
<protein>
    <submittedName>
        <fullName evidence="4">PKD domain-containing protein</fullName>
    </submittedName>
</protein>
<dbReference type="SMART" id="SM00089">
    <property type="entry name" value="PKD"/>
    <property type="match status" value="4"/>
</dbReference>
<dbReference type="InterPro" id="IPR013783">
    <property type="entry name" value="Ig-like_fold"/>
</dbReference>
<dbReference type="Gene3D" id="2.60.40.10">
    <property type="entry name" value="Immunoglobulins"/>
    <property type="match status" value="4"/>
</dbReference>
<dbReference type="InterPro" id="IPR008979">
    <property type="entry name" value="Galactose-bd-like_sf"/>
</dbReference>
<proteinExistence type="predicted"/>
<dbReference type="Gene3D" id="3.30.1920.20">
    <property type="match status" value="3"/>
</dbReference>
<dbReference type="NCBIfam" id="NF047446">
    <property type="entry name" value="barrel_OmpL47"/>
    <property type="match status" value="3"/>
</dbReference>
<dbReference type="Proteomes" id="UP000295132">
    <property type="component" value="Unassembled WGS sequence"/>
</dbReference>
<feature type="domain" description="F5/8 type C" evidence="2">
    <location>
        <begin position="745"/>
        <end position="888"/>
    </location>
</feature>
<dbReference type="SUPFAM" id="SSF49299">
    <property type="entry name" value="PKD domain"/>
    <property type="match status" value="4"/>
</dbReference>
<dbReference type="Gene3D" id="2.60.120.260">
    <property type="entry name" value="Galactose-binding domain-like"/>
    <property type="match status" value="1"/>
</dbReference>
<reference evidence="4 5" key="1">
    <citation type="submission" date="2019-03" db="EMBL/GenBank/DDBJ databases">
        <title>Bacillus niacini sp. nov. a Nicotinate-Metabolizing Mesophile Isolated from Soil.</title>
        <authorList>
            <person name="Zhang G."/>
        </authorList>
    </citation>
    <scope>NUCLEOTIDE SEQUENCE [LARGE SCALE GENOMIC DNA]</scope>
    <source>
        <strain evidence="4 5">WN066</strain>
    </source>
</reference>
<feature type="domain" description="PKD" evidence="3">
    <location>
        <begin position="963"/>
        <end position="1036"/>
    </location>
</feature>
<feature type="region of interest" description="Disordered" evidence="1">
    <location>
        <begin position="1348"/>
        <end position="1371"/>
    </location>
</feature>
<accession>A0A4R5VN94</accession>
<dbReference type="PROSITE" id="PS50022">
    <property type="entry name" value="FA58C_3"/>
    <property type="match status" value="1"/>
</dbReference>
<name>A0A4R5VN94_9BACI</name>
<sequence length="1740" mass="189613">MMRRGKRKRRLGRFMKGVFILQFVLMYLLGGTSLPKVLAEGDQFLMWSEDGKTFASFGPNQEIRIHTGQIRFLKGCGEGGADDFVEPYADIYVVPSGKGAPGEKLKDVSGSPNTVQGVHGGLFISEVIGYTAPGGKIGPGKYTVVYDECQDGTVSPEDKVFTDAFEVVFPTDIPNIMADPAIAKAKQKAADAEAEWQDLHDTYRDFFALQSKLGTLGKVWQCGGLKETAISVSTSFSLTLVCPKIGGKPLPGVVTSWDVQNGALIDGFFTGLTKGVEWATGVNPKQLVLKQILATASHYKGIAADPPNPNFQKLTPLDTRDVITTESNDPETIAAVGIGNELANEGPLLRAFLTSIEKYQGSAIAKDGDWALIHARAVKQYAAQLKEQIRRTNTSIAIAKQVVEEDPRPLDQTVADLKAFRNEAASQGLSPELVRNLKNLGYTDAQIEDMKKEFLGQSDSFSKAAMLNQLDALRSTNDKLIAAFGELAVNMEEDWISYLTAMPNVHDKAPIVNAGGPYDGKEGSVISFDGSASASPSGIVSYEWDLDGDGAFDDATGPKPTYKYNLNANKLAGLKVTNADGWSNIGYATVFIENSDKGPMITNMVPDRAETEVITGETKNFAIDAEDSEGDAVHVDWYVDRVHAGSGSAYAYTPSDEKIGKHIVEAIVTDSAKESYEAVSWPVSVLMLDDDGDGWRNNADCRPKDPGVNPGAAEKRGNGKDDDCNPNTSDEDFAPKVYFNAGGLGKVVSFNLQGAKIEAASSSYDGRHVPEQLLALGNESGFPWATSRKDNQWVKISLADSGTYLIDRVQVQPRPMYDNQRVKDFEVAVSSTTLDDAAFTTVLKATAANNGNVQEFKLPKPVLAKYVMYRPLNAQGGGDVISTQQFRVKTPQISVPTVTFENLSTDPEDDIVLWEWNFGDNSPVSTEKNPTHTFPDSGTYPVMLKATDAAGNTDTYTMQQTIQAVDFEYAPKNPKEGETVTFYNTSIGADNGQLKSRTWNFGDGSSAAVPNDQPLTHSFKDNDAYTVMLETVDQSGKKYQGKKTITPTNVAPTVNAGLDKVARSGQKVDFLPSITDPGADGKTCRWDFGDGMTSDICNASHTYPALSMDAPDKKYTAVLIVTDDDGGTGTDSRDIIIRADREQKIAAYYTFDGDFKDYSGYNNNGTPTGTMSFADGLRGKAAKFDGKSGINVKDADSLDFSTSLSFSMWLYKEDAGAGGWAPVLSKGETSNYEGYALLHDSYGISPAVRFTDGFDETDHNLASTALTKMKEWYLLTVTWDGTTIKYYVNDKLMETKQWTGVFRNSNSQLLIGYDPPGKTEYFRGMMDNFRLYNYPLSQQEISDLYKNDQQPADQEPPVTTAKVTPSAPNGNNGWYTTDASITLTAVDLGSGVEKTEYRMDDGAWQGYNGTIAITDNGFYNIEYRSTDKAGNVEARKSVSLKLDKTKPVTTAEVTPLSPNTWRKTDASVILSAEDQGSGIDKIQYRLDEGDWQVYETPIAVNTDGTHTVEYRSIDRAGNAEESESVTVRLDKTKPVTAASVTSGRPDGENGWYTKDVTVELSAKDEQSGLNKTEYRIDGSQWLPYGTPLQLSTEGVHTIEYFSTDNAGNTEDAKTLQIKIDKTAPELTLKLNQGTLWPPNHKMVTIKVTPEWKEALSDIQSIVLKSITSNELPDRTGDGHTAQDIQNAAYGTADFEFDLRAERSGGGTGRIYTITYTITDKAGNARNVSTAVEVAHDQSKE</sequence>
<organism evidence="4 5">
    <name type="scientific">Bacillus salipaludis</name>
    <dbReference type="NCBI Taxonomy" id="2547811"/>
    <lineage>
        <taxon>Bacteria</taxon>
        <taxon>Bacillati</taxon>
        <taxon>Bacillota</taxon>
        <taxon>Bacilli</taxon>
        <taxon>Bacillales</taxon>
        <taxon>Bacillaceae</taxon>
        <taxon>Bacillus</taxon>
    </lineage>
</organism>
<dbReference type="InterPro" id="IPR058094">
    <property type="entry name" value="Ig-like_OmpL47-like"/>
</dbReference>
<dbReference type="SUPFAM" id="SSF49899">
    <property type="entry name" value="Concanavalin A-like lectins/glucanases"/>
    <property type="match status" value="1"/>
</dbReference>
<evidence type="ECO:0000313" key="4">
    <source>
        <dbReference type="EMBL" id="TDK59485.1"/>
    </source>
</evidence>
<dbReference type="InterPro" id="IPR000601">
    <property type="entry name" value="PKD_dom"/>
</dbReference>
<dbReference type="Pfam" id="PF18911">
    <property type="entry name" value="PKD_4"/>
    <property type="match status" value="4"/>
</dbReference>
<dbReference type="InterPro" id="IPR022409">
    <property type="entry name" value="PKD/Chitinase_dom"/>
</dbReference>
<dbReference type="Gene3D" id="2.60.120.200">
    <property type="match status" value="1"/>
</dbReference>
<feature type="region of interest" description="Disordered" evidence="1">
    <location>
        <begin position="694"/>
        <end position="729"/>
    </location>
</feature>
<dbReference type="InterPro" id="IPR013320">
    <property type="entry name" value="ConA-like_dom_sf"/>
</dbReference>
<feature type="compositionally biased region" description="Basic and acidic residues" evidence="1">
    <location>
        <begin position="713"/>
        <end position="723"/>
    </location>
</feature>
<evidence type="ECO:0000259" key="3">
    <source>
        <dbReference type="PROSITE" id="PS50093"/>
    </source>
</evidence>
<dbReference type="Pfam" id="PF00754">
    <property type="entry name" value="F5_F8_type_C"/>
    <property type="match status" value="1"/>
</dbReference>
<dbReference type="Pfam" id="PF13385">
    <property type="entry name" value="Laminin_G_3"/>
    <property type="match status" value="1"/>
</dbReference>
<dbReference type="CDD" id="cd00146">
    <property type="entry name" value="PKD"/>
    <property type="match status" value="3"/>
</dbReference>
<evidence type="ECO:0000259" key="2">
    <source>
        <dbReference type="PROSITE" id="PS50022"/>
    </source>
</evidence>
<feature type="domain" description="PKD" evidence="3">
    <location>
        <begin position="1085"/>
        <end position="1103"/>
    </location>
</feature>
<evidence type="ECO:0000256" key="1">
    <source>
        <dbReference type="SAM" id="MobiDB-lite"/>
    </source>
</evidence>